<evidence type="ECO:0000313" key="4">
    <source>
        <dbReference type="EMBL" id="QTE27969.1"/>
    </source>
</evidence>
<dbReference type="InterPro" id="IPR029058">
    <property type="entry name" value="AB_hydrolase_fold"/>
</dbReference>
<organism evidence="4 5">
    <name type="scientific">Pengzhenrongella sicca</name>
    <dbReference type="NCBI Taxonomy" id="2819238"/>
    <lineage>
        <taxon>Bacteria</taxon>
        <taxon>Bacillati</taxon>
        <taxon>Actinomycetota</taxon>
        <taxon>Actinomycetes</taxon>
        <taxon>Micrococcales</taxon>
        <taxon>Pengzhenrongella</taxon>
    </lineage>
</organism>
<evidence type="ECO:0000313" key="5">
    <source>
        <dbReference type="Proteomes" id="UP000663937"/>
    </source>
</evidence>
<dbReference type="PANTHER" id="PTHR43248:SF2">
    <property type="entry name" value="PROLYL AMINOPEPTIDASE"/>
    <property type="match status" value="1"/>
</dbReference>
<dbReference type="SUPFAM" id="SSF53474">
    <property type="entry name" value="alpha/beta-Hydrolases"/>
    <property type="match status" value="1"/>
</dbReference>
<proteinExistence type="inferred from homology"/>
<evidence type="ECO:0000256" key="1">
    <source>
        <dbReference type="ARBA" id="ARBA00010088"/>
    </source>
</evidence>
<dbReference type="Proteomes" id="UP000663937">
    <property type="component" value="Chromosome"/>
</dbReference>
<feature type="domain" description="AB hydrolase-1" evidence="3">
    <location>
        <begin position="111"/>
        <end position="254"/>
    </location>
</feature>
<dbReference type="GO" id="GO:0006508">
    <property type="term" value="P:proteolysis"/>
    <property type="evidence" value="ECO:0007669"/>
    <property type="project" value="InterPro"/>
</dbReference>
<keyword evidence="5" id="KW-1185">Reference proteome</keyword>
<sequence length="492" mass="53182">MRLIALSGAIVAAPGTTDRPECPICVQEPHRRRTPFPRWPSATGAQYPEAVTLPGPDLTPAATHDYRAPGLAVREHRLQVPVDWSAPDAYPPIEIFAREISDPARAGDDLPLLLFLQGGPGGQGPRPLSRGWWSTALRTHRVVLLDQRGTGRSTPVDGRRIAAFDGATAAADYLACFRADAIVADAEHLRHTVYGGRRWATLGQSYGGFLTLAYLSAHPEALTACYVTGGLPSVTGDAEAVYRHTYPRQLARNRVLAARYPDDVARLGHLADRLGAGPAVTLPNGDPFTVERLQLLGMPFGMSYGIDGLHWLLDTALADESTAEPSDAFGAAVAHQTGFDDNPLYAVLQEVIYHQGERAGGWAAQAEHERWPAFAAAARPLQLTGEAVYPWMFDQIRALRPFRAAAAELAARTSWPQLYDVARLAANEVPVAAIQYYDDPYVDLDLALETVGALGNAQVWVTNEYLHDGLRVAGDVIVPRLMSLAAGTTSLP</sequence>
<evidence type="ECO:0000259" key="3">
    <source>
        <dbReference type="Pfam" id="PF00561"/>
    </source>
</evidence>
<dbReference type="AlphaFoldDB" id="A0A8A4ZAB4"/>
<dbReference type="InterPro" id="IPR000073">
    <property type="entry name" value="AB_hydrolase_1"/>
</dbReference>
<dbReference type="Pfam" id="PF00561">
    <property type="entry name" value="Abhydrolase_1"/>
    <property type="match status" value="1"/>
</dbReference>
<comment type="similarity">
    <text evidence="1">Belongs to the peptidase S33 family.</text>
</comment>
<accession>A0A8A4ZAB4</accession>
<dbReference type="InterPro" id="IPR051601">
    <property type="entry name" value="Serine_prot/Carboxylest_S33"/>
</dbReference>
<dbReference type="Gene3D" id="3.40.50.1820">
    <property type="entry name" value="alpha/beta hydrolase"/>
    <property type="match status" value="1"/>
</dbReference>
<dbReference type="GO" id="GO:0004177">
    <property type="term" value="F:aminopeptidase activity"/>
    <property type="evidence" value="ECO:0007669"/>
    <property type="project" value="UniProtKB-EC"/>
</dbReference>
<protein>
    <submittedName>
        <fullName evidence="4">Alpha/beta fold hydrolase</fullName>
    </submittedName>
</protein>
<reference evidence="4" key="1">
    <citation type="submission" date="2021-03" db="EMBL/GenBank/DDBJ databases">
        <title>Pengzhenrongella sicca gen. nov., sp. nov., a new member of suborder Micrococcineae isolated from High-Arctic tundra soil.</title>
        <authorList>
            <person name="Peng F."/>
        </authorList>
    </citation>
    <scope>NUCLEOTIDE SEQUENCE</scope>
    <source>
        <strain evidence="4">LRZ-2</strain>
    </source>
</reference>
<dbReference type="PRINTS" id="PR00793">
    <property type="entry name" value="PROAMNOPTASE"/>
</dbReference>
<name>A0A8A4ZAB4_9MICO</name>
<keyword evidence="2 4" id="KW-0378">Hydrolase</keyword>
<dbReference type="PANTHER" id="PTHR43248">
    <property type="entry name" value="2-SUCCINYL-6-HYDROXY-2,4-CYCLOHEXADIENE-1-CARBOXYLATE SYNTHASE"/>
    <property type="match status" value="1"/>
</dbReference>
<dbReference type="EMBL" id="CP071868">
    <property type="protein sequence ID" value="QTE27969.1"/>
    <property type="molecule type" value="Genomic_DNA"/>
</dbReference>
<gene>
    <name evidence="4" type="ORF">J4E96_11175</name>
</gene>
<dbReference type="InterPro" id="IPR002410">
    <property type="entry name" value="Peptidase_S33"/>
</dbReference>
<evidence type="ECO:0000256" key="2">
    <source>
        <dbReference type="ARBA" id="ARBA00022801"/>
    </source>
</evidence>
<dbReference type="KEGG" id="psic:J4E96_11175"/>